<dbReference type="EMBL" id="NCKV01056243">
    <property type="protein sequence ID" value="RWS02289.1"/>
    <property type="molecule type" value="Genomic_DNA"/>
</dbReference>
<feature type="non-terminal residue" evidence="6">
    <location>
        <position position="1"/>
    </location>
</feature>
<keyword evidence="1" id="KW-0378">Hydrolase</keyword>
<dbReference type="PANTHER" id="PTHR22595:SF197">
    <property type="entry name" value="CHITINASE FAMILY PROTEIN"/>
    <property type="match status" value="1"/>
</dbReference>
<dbReference type="PANTHER" id="PTHR22595">
    <property type="entry name" value="CHITINASE-RELATED"/>
    <property type="match status" value="1"/>
</dbReference>
<dbReference type="GO" id="GO:0004568">
    <property type="term" value="F:chitinase activity"/>
    <property type="evidence" value="ECO:0007669"/>
    <property type="project" value="InterPro"/>
</dbReference>
<dbReference type="InterPro" id="IPR023346">
    <property type="entry name" value="Lysozyme-like_dom_sf"/>
</dbReference>
<evidence type="ECO:0000256" key="4">
    <source>
        <dbReference type="ARBA" id="ARBA00023326"/>
    </source>
</evidence>
<dbReference type="CDD" id="cd00325">
    <property type="entry name" value="chitinase_GH19"/>
    <property type="match status" value="1"/>
</dbReference>
<dbReference type="AlphaFoldDB" id="A0A443QGY9"/>
<dbReference type="VEuPathDB" id="VectorBase:LDEU014338"/>
<feature type="domain" description="Glycoside hydrolase family 19 catalytic" evidence="5">
    <location>
        <begin position="38"/>
        <end position="151"/>
    </location>
</feature>
<evidence type="ECO:0000313" key="6">
    <source>
        <dbReference type="EMBL" id="RWS02289.1"/>
    </source>
</evidence>
<name>A0A443QGY9_9ACAR</name>
<dbReference type="Pfam" id="PF00182">
    <property type="entry name" value="Glyco_hydro_19"/>
    <property type="match status" value="1"/>
</dbReference>
<dbReference type="OrthoDB" id="10051786at2759"/>
<keyword evidence="2" id="KW-0119">Carbohydrate metabolism</keyword>
<dbReference type="GO" id="GO:0016998">
    <property type="term" value="P:cell wall macromolecule catabolic process"/>
    <property type="evidence" value="ECO:0007669"/>
    <property type="project" value="InterPro"/>
</dbReference>
<proteinExistence type="predicted"/>
<dbReference type="InterPro" id="IPR000726">
    <property type="entry name" value="Glyco_hydro_19_cat"/>
</dbReference>
<dbReference type="SUPFAM" id="SSF53955">
    <property type="entry name" value="Lysozyme-like"/>
    <property type="match status" value="1"/>
</dbReference>
<keyword evidence="4" id="KW-0624">Polysaccharide degradation</keyword>
<dbReference type="Gene3D" id="1.10.530.10">
    <property type="match status" value="1"/>
</dbReference>
<organism evidence="6 7">
    <name type="scientific">Leptotrombidium deliense</name>
    <dbReference type="NCBI Taxonomy" id="299467"/>
    <lineage>
        <taxon>Eukaryota</taxon>
        <taxon>Metazoa</taxon>
        <taxon>Ecdysozoa</taxon>
        <taxon>Arthropoda</taxon>
        <taxon>Chelicerata</taxon>
        <taxon>Arachnida</taxon>
        <taxon>Acari</taxon>
        <taxon>Acariformes</taxon>
        <taxon>Trombidiformes</taxon>
        <taxon>Prostigmata</taxon>
        <taxon>Anystina</taxon>
        <taxon>Parasitengona</taxon>
        <taxon>Trombiculoidea</taxon>
        <taxon>Trombiculidae</taxon>
        <taxon>Leptotrombidium</taxon>
    </lineage>
</organism>
<dbReference type="Proteomes" id="UP000288716">
    <property type="component" value="Unassembled WGS sequence"/>
</dbReference>
<accession>A0A443QGY9</accession>
<keyword evidence="7" id="KW-1185">Reference proteome</keyword>
<sequence>LITLDEFKRAATANGFPAPDEAKYIALCSQIDKAHFESKQEVAMFLAHVVHETGGYQFKEELACLKEKARKDCRNFYDHKDGIPGKSYHGRGYLQLSQSYNYKAASEALFPSDKKKLIIHPELVASDENIAWSTALWFWKEKVRNQPKVLEFHFGSSTRAINGKIECDGSNQEA</sequence>
<comment type="caution">
    <text evidence="6">The sequence shown here is derived from an EMBL/GenBank/DDBJ whole genome shotgun (WGS) entry which is preliminary data.</text>
</comment>
<keyword evidence="3" id="KW-0326">Glycosidase</keyword>
<dbReference type="STRING" id="299467.A0A443QGY9"/>
<evidence type="ECO:0000313" key="7">
    <source>
        <dbReference type="Proteomes" id="UP000288716"/>
    </source>
</evidence>
<evidence type="ECO:0000256" key="1">
    <source>
        <dbReference type="ARBA" id="ARBA00022801"/>
    </source>
</evidence>
<feature type="non-terminal residue" evidence="6">
    <location>
        <position position="174"/>
    </location>
</feature>
<evidence type="ECO:0000259" key="5">
    <source>
        <dbReference type="Pfam" id="PF00182"/>
    </source>
</evidence>
<dbReference type="GO" id="GO:0006032">
    <property type="term" value="P:chitin catabolic process"/>
    <property type="evidence" value="ECO:0007669"/>
    <property type="project" value="InterPro"/>
</dbReference>
<evidence type="ECO:0000256" key="3">
    <source>
        <dbReference type="ARBA" id="ARBA00023295"/>
    </source>
</evidence>
<gene>
    <name evidence="6" type="ORF">B4U80_07979</name>
</gene>
<dbReference type="GO" id="GO:0000272">
    <property type="term" value="P:polysaccharide catabolic process"/>
    <property type="evidence" value="ECO:0007669"/>
    <property type="project" value="UniProtKB-KW"/>
</dbReference>
<protein>
    <submittedName>
        <fullName evidence="6">Chitinase 4-like protein</fullName>
    </submittedName>
</protein>
<evidence type="ECO:0000256" key="2">
    <source>
        <dbReference type="ARBA" id="ARBA00023277"/>
    </source>
</evidence>
<reference evidence="6 7" key="1">
    <citation type="journal article" date="2018" name="Gigascience">
        <title>Genomes of trombidid mites reveal novel predicted allergens and laterally-transferred genes associated with secondary metabolism.</title>
        <authorList>
            <person name="Dong X."/>
            <person name="Chaisiri K."/>
            <person name="Xia D."/>
            <person name="Armstrong S.D."/>
            <person name="Fang Y."/>
            <person name="Donnelly M.J."/>
            <person name="Kadowaki T."/>
            <person name="McGarry J.W."/>
            <person name="Darby A.C."/>
            <person name="Makepeace B.L."/>
        </authorList>
    </citation>
    <scope>NUCLEOTIDE SEQUENCE [LARGE SCALE GENOMIC DNA]</scope>
    <source>
        <strain evidence="6">UoL-UT</strain>
    </source>
</reference>